<evidence type="ECO:0000313" key="2">
    <source>
        <dbReference type="EMBL" id="SVA36566.1"/>
    </source>
</evidence>
<gene>
    <name evidence="2" type="ORF">METZ01_LOCUS89420</name>
</gene>
<feature type="domain" description="Diphosphomevalonate decarboxylase-like N-terminal" evidence="1">
    <location>
        <begin position="71"/>
        <end position="110"/>
    </location>
</feature>
<feature type="non-terminal residue" evidence="2">
    <location>
        <position position="111"/>
    </location>
</feature>
<sequence length="111" mass="12458">MKVLFILAHQFAGVVELVDTLDLGSSAARCESSSLSARTTIFQYYFMSEENFIANNFTNLPDTSSYTWSSPSNIALIKYWGKNKNQTPKNTSISFTLSNSRTITTLELNKK</sequence>
<evidence type="ECO:0000259" key="1">
    <source>
        <dbReference type="Pfam" id="PF22700"/>
    </source>
</evidence>
<organism evidence="2">
    <name type="scientific">marine metagenome</name>
    <dbReference type="NCBI Taxonomy" id="408172"/>
    <lineage>
        <taxon>unclassified sequences</taxon>
        <taxon>metagenomes</taxon>
        <taxon>ecological metagenomes</taxon>
    </lineage>
</organism>
<protein>
    <recommendedName>
        <fullName evidence="1">Diphosphomevalonate decarboxylase-like N-terminal domain-containing protein</fullName>
    </recommendedName>
</protein>
<dbReference type="InterPro" id="IPR014721">
    <property type="entry name" value="Ribsml_uS5_D2-typ_fold_subgr"/>
</dbReference>
<dbReference type="Pfam" id="PF22700">
    <property type="entry name" value="MVD-like_N"/>
    <property type="match status" value="1"/>
</dbReference>
<dbReference type="EMBL" id="UINC01008113">
    <property type="protein sequence ID" value="SVA36566.1"/>
    <property type="molecule type" value="Genomic_DNA"/>
</dbReference>
<accession>A0A381V852</accession>
<dbReference type="AlphaFoldDB" id="A0A381V852"/>
<name>A0A381V852_9ZZZZ</name>
<proteinExistence type="predicted"/>
<reference evidence="2" key="1">
    <citation type="submission" date="2018-05" db="EMBL/GenBank/DDBJ databases">
        <authorList>
            <person name="Lanie J.A."/>
            <person name="Ng W.-L."/>
            <person name="Kazmierczak K.M."/>
            <person name="Andrzejewski T.M."/>
            <person name="Davidsen T.M."/>
            <person name="Wayne K.J."/>
            <person name="Tettelin H."/>
            <person name="Glass J.I."/>
            <person name="Rusch D."/>
            <person name="Podicherti R."/>
            <person name="Tsui H.-C.T."/>
            <person name="Winkler M.E."/>
        </authorList>
    </citation>
    <scope>NUCLEOTIDE SEQUENCE</scope>
</reference>
<dbReference type="InterPro" id="IPR053859">
    <property type="entry name" value="MVD-like_N"/>
</dbReference>
<dbReference type="Gene3D" id="3.30.230.10">
    <property type="match status" value="1"/>
</dbReference>